<feature type="transmembrane region" description="Helical" evidence="5">
    <location>
        <begin position="392"/>
        <end position="415"/>
    </location>
</feature>
<keyword evidence="3 5" id="KW-1133">Transmembrane helix</keyword>
<evidence type="ECO:0000256" key="1">
    <source>
        <dbReference type="ARBA" id="ARBA00004141"/>
    </source>
</evidence>
<feature type="transmembrane region" description="Helical" evidence="5">
    <location>
        <begin position="519"/>
        <end position="539"/>
    </location>
</feature>
<feature type="transmembrane region" description="Helical" evidence="5">
    <location>
        <begin position="269"/>
        <end position="286"/>
    </location>
</feature>
<gene>
    <name evidence="6" type="ORF">COY31_00675</name>
</gene>
<proteinExistence type="predicted"/>
<evidence type="ECO:0000256" key="2">
    <source>
        <dbReference type="ARBA" id="ARBA00022692"/>
    </source>
</evidence>
<feature type="transmembrane region" description="Helical" evidence="5">
    <location>
        <begin position="487"/>
        <end position="507"/>
    </location>
</feature>
<feature type="transmembrane region" description="Helical" evidence="5">
    <location>
        <begin position="36"/>
        <end position="56"/>
    </location>
</feature>
<feature type="transmembrane region" description="Helical" evidence="5">
    <location>
        <begin position="427"/>
        <end position="442"/>
    </location>
</feature>
<dbReference type="InterPro" id="IPR000537">
    <property type="entry name" value="UbiA_prenyltransferase"/>
</dbReference>
<dbReference type="InterPro" id="IPR050475">
    <property type="entry name" value="Prenyltransferase_related"/>
</dbReference>
<dbReference type="GO" id="GO:0016020">
    <property type="term" value="C:membrane"/>
    <property type="evidence" value="ECO:0007669"/>
    <property type="project" value="UniProtKB-SubCell"/>
</dbReference>
<dbReference type="Pfam" id="PF01040">
    <property type="entry name" value="UbiA"/>
    <property type="match status" value="1"/>
</dbReference>
<evidence type="ECO:0000256" key="4">
    <source>
        <dbReference type="ARBA" id="ARBA00023136"/>
    </source>
</evidence>
<comment type="subcellular location">
    <subcellularLocation>
        <location evidence="1">Membrane</location>
        <topology evidence="1">Multi-pass membrane protein</topology>
    </subcellularLocation>
</comment>
<accession>A0A2M7TGN6</accession>
<evidence type="ECO:0000313" key="6">
    <source>
        <dbReference type="EMBL" id="PIZ45301.1"/>
    </source>
</evidence>
<organism evidence="6 7">
    <name type="scientific">Candidatus Wolfebacteria bacterium CG_4_10_14_0_2_um_filter_39_18</name>
    <dbReference type="NCBI Taxonomy" id="1975061"/>
    <lineage>
        <taxon>Bacteria</taxon>
        <taxon>Candidatus Wolfeibacteriota</taxon>
    </lineage>
</organism>
<evidence type="ECO:0000256" key="5">
    <source>
        <dbReference type="SAM" id="Phobius"/>
    </source>
</evidence>
<feature type="transmembrane region" description="Helical" evidence="5">
    <location>
        <begin position="228"/>
        <end position="249"/>
    </location>
</feature>
<dbReference type="Gene3D" id="1.10.357.140">
    <property type="entry name" value="UbiA prenyltransferase"/>
    <property type="match status" value="1"/>
</dbReference>
<feature type="transmembrane region" description="Helical" evidence="5">
    <location>
        <begin position="148"/>
        <end position="173"/>
    </location>
</feature>
<name>A0A2M7TGN6_9BACT</name>
<dbReference type="PANTHER" id="PTHR42723">
    <property type="entry name" value="CHLOROPHYLL SYNTHASE"/>
    <property type="match status" value="1"/>
</dbReference>
<protein>
    <submittedName>
        <fullName evidence="6">Uncharacterized protein</fullName>
    </submittedName>
</protein>
<evidence type="ECO:0000256" key="3">
    <source>
        <dbReference type="ARBA" id="ARBA00022989"/>
    </source>
</evidence>
<feature type="transmembrane region" description="Helical" evidence="5">
    <location>
        <begin position="298"/>
        <end position="317"/>
    </location>
</feature>
<dbReference type="InterPro" id="IPR044878">
    <property type="entry name" value="UbiA_sf"/>
</dbReference>
<keyword evidence="2 5" id="KW-0812">Transmembrane</keyword>
<feature type="transmembrane region" description="Helical" evidence="5">
    <location>
        <begin position="124"/>
        <end position="142"/>
    </location>
</feature>
<dbReference type="PANTHER" id="PTHR42723:SF1">
    <property type="entry name" value="CHLOROPHYLL SYNTHASE, CHLOROPLASTIC"/>
    <property type="match status" value="1"/>
</dbReference>
<dbReference type="AlphaFoldDB" id="A0A2M7TGN6"/>
<sequence>MDGIFAYIWASFLRGFLENYANSDNENLIMGVIDTFFHYPFWFFGIFISAFILLSLFTKERIEKISRLGAVFSFIIISPPIFDLIINMGVQARYSFIVGSFSDLARSLFTFLGGIAGGTYGATTGMKIEIALAILAAGFYIFHKTKKIFRAVAGALMLYVLIFAFLSLPTFIFTAKNAFSADRQEINYQTINNFYSVQEPENSFTKNKTFIVENKNNNLSLTQGINNVYSATISIIFLVLDILLLGWWFWLYGVKKFIATIKNFRFLRIAHYFLMAFAGIYFGIKFSGQNPINSLFDFASFISLFMCLLFSWLFAVWENDEADTEIDKISNSSRPLVENALTAGEWRASKYLFLFIALSFAFLGGLYLFIFTLLFLSLYHIYSIYPLRIKRFFGLSSLVIACNALIAVLMGFFMFSGTENLRNFPGRYFWGILIIFFLFEHIKNLKDFEGDKKDNIQTLPVMLGLKNGKLATGILVFFAALLAPIFFYFNIITFLTAVFFGISLFFVINMEKFKEKYVFIIYLFFAVVFIGEMAVFASADSFDARANQAATAGWHWLYQYNNNFSDPGIPLIIKTINDKYCHSPKAETFWKNILKEFKNHPYLPVFERFFSDKTDYKNISDKALAILKTPQTYYNDVLPQALYCDLYPVREDFAAKTFDKIETETGYDLTHKFWSAVLFKENGCSAEGYKLDEIISIAAQKMVAEQEKSEKVDDLYAERAAFLEYYGFKGLVKENWIKNIMDNQLESGAWVNSVKDVGNPHTIVLSIWALAEHSATCPFQE</sequence>
<comment type="caution">
    <text evidence="6">The sequence shown here is derived from an EMBL/GenBank/DDBJ whole genome shotgun (WGS) entry which is preliminary data.</text>
</comment>
<feature type="transmembrane region" description="Helical" evidence="5">
    <location>
        <begin position="351"/>
        <end position="380"/>
    </location>
</feature>
<feature type="transmembrane region" description="Helical" evidence="5">
    <location>
        <begin position="68"/>
        <end position="86"/>
    </location>
</feature>
<keyword evidence="4 5" id="KW-0472">Membrane</keyword>
<dbReference type="GO" id="GO:0016765">
    <property type="term" value="F:transferase activity, transferring alkyl or aryl (other than methyl) groups"/>
    <property type="evidence" value="ECO:0007669"/>
    <property type="project" value="InterPro"/>
</dbReference>
<reference evidence="7" key="1">
    <citation type="submission" date="2017-09" db="EMBL/GenBank/DDBJ databases">
        <title>Depth-based differentiation of microbial function through sediment-hosted aquifers and enrichment of novel symbionts in the deep terrestrial subsurface.</title>
        <authorList>
            <person name="Probst A.J."/>
            <person name="Ladd B."/>
            <person name="Jarett J.K."/>
            <person name="Geller-Mcgrath D.E."/>
            <person name="Sieber C.M.K."/>
            <person name="Emerson J.B."/>
            <person name="Anantharaman K."/>
            <person name="Thomas B.C."/>
            <person name="Malmstrom R."/>
            <person name="Stieglmeier M."/>
            <person name="Klingl A."/>
            <person name="Woyke T."/>
            <person name="Ryan C.M."/>
            <person name="Banfield J.F."/>
        </authorList>
    </citation>
    <scope>NUCLEOTIDE SEQUENCE [LARGE SCALE GENOMIC DNA]</scope>
</reference>
<dbReference type="Proteomes" id="UP000230553">
    <property type="component" value="Unassembled WGS sequence"/>
</dbReference>
<evidence type="ECO:0000313" key="7">
    <source>
        <dbReference type="Proteomes" id="UP000230553"/>
    </source>
</evidence>
<dbReference type="EMBL" id="PFNM01000011">
    <property type="protein sequence ID" value="PIZ45301.1"/>
    <property type="molecule type" value="Genomic_DNA"/>
</dbReference>